<keyword evidence="3" id="KW-0547">Nucleotide-binding</keyword>
<dbReference type="GO" id="GO:0000776">
    <property type="term" value="C:kinetochore"/>
    <property type="evidence" value="ECO:0007669"/>
    <property type="project" value="TreeGrafter"/>
</dbReference>
<evidence type="ECO:0000256" key="3">
    <source>
        <dbReference type="ARBA" id="ARBA00022741"/>
    </source>
</evidence>
<dbReference type="SMART" id="SM00220">
    <property type="entry name" value="S_TKc"/>
    <property type="match status" value="1"/>
</dbReference>
<dbReference type="VEuPathDB" id="FungiDB:EMCG_05718"/>
<dbReference type="OrthoDB" id="20524at2759"/>
<proteinExistence type="predicted"/>
<dbReference type="GO" id="GO:0004674">
    <property type="term" value="F:protein serine/threonine kinase activity"/>
    <property type="evidence" value="ECO:0007669"/>
    <property type="project" value="UniProtKB-KW"/>
</dbReference>
<keyword evidence="4" id="KW-0418">Kinase</keyword>
<dbReference type="PROSITE" id="PS50011">
    <property type="entry name" value="PROTEIN_KINASE_DOM"/>
    <property type="match status" value="1"/>
</dbReference>
<dbReference type="InterPro" id="IPR027084">
    <property type="entry name" value="Mps1_cat"/>
</dbReference>
<dbReference type="InterPro" id="IPR000719">
    <property type="entry name" value="Prot_kinase_dom"/>
</dbReference>
<dbReference type="FunFam" id="3.30.200.20:FF:000131">
    <property type="entry name" value="Dual specificity protein kinase TTK"/>
    <property type="match status" value="1"/>
</dbReference>
<dbReference type="InterPro" id="IPR011009">
    <property type="entry name" value="Kinase-like_dom_sf"/>
</dbReference>
<dbReference type="SUPFAM" id="SSF56112">
    <property type="entry name" value="Protein kinase-like (PK-like)"/>
    <property type="match status" value="1"/>
</dbReference>
<feature type="region of interest" description="Disordered" evidence="6">
    <location>
        <begin position="1"/>
        <end position="65"/>
    </location>
</feature>
<evidence type="ECO:0000313" key="8">
    <source>
        <dbReference type="EMBL" id="KKZ68683.1"/>
    </source>
</evidence>
<evidence type="ECO:0000256" key="2">
    <source>
        <dbReference type="ARBA" id="ARBA00022679"/>
    </source>
</evidence>
<dbReference type="GO" id="GO:0098813">
    <property type="term" value="P:nuclear chromosome segregation"/>
    <property type="evidence" value="ECO:0007669"/>
    <property type="project" value="UniProtKB-ARBA"/>
</dbReference>
<dbReference type="GO" id="GO:0033316">
    <property type="term" value="P:meiotic spindle assembly checkpoint signaling"/>
    <property type="evidence" value="ECO:0007669"/>
    <property type="project" value="TreeGrafter"/>
</dbReference>
<name>A0A0G2IDP4_9EURO</name>
<reference evidence="9" key="1">
    <citation type="journal article" date="2015" name="PLoS Genet.">
        <title>The dynamic genome and transcriptome of the human fungal pathogen Blastomyces and close relative Emmonsia.</title>
        <authorList>
            <person name="Munoz J.F."/>
            <person name="Gauthier G.M."/>
            <person name="Desjardins C.A."/>
            <person name="Gallo J.E."/>
            <person name="Holder J."/>
            <person name="Sullivan T.D."/>
            <person name="Marty A.J."/>
            <person name="Carmen J.C."/>
            <person name="Chen Z."/>
            <person name="Ding L."/>
            <person name="Gujja S."/>
            <person name="Magrini V."/>
            <person name="Misas E."/>
            <person name="Mitreva M."/>
            <person name="Priest M."/>
            <person name="Saif S."/>
            <person name="Whiston E.A."/>
            <person name="Young S."/>
            <person name="Zeng Q."/>
            <person name="Goldman W.E."/>
            <person name="Mardis E.R."/>
            <person name="Taylor J.W."/>
            <person name="McEwen J.G."/>
            <person name="Clay O.K."/>
            <person name="Klein B.S."/>
            <person name="Cuomo C.A."/>
        </authorList>
    </citation>
    <scope>NUCLEOTIDE SEQUENCE [LARGE SCALE GENOMIC DNA]</scope>
    <source>
        <strain evidence="9">UAMH 3008</strain>
    </source>
</reference>
<feature type="compositionally biased region" description="Basic and acidic residues" evidence="6">
    <location>
        <begin position="24"/>
        <end position="38"/>
    </location>
</feature>
<feature type="compositionally biased region" description="Basic and acidic residues" evidence="6">
    <location>
        <begin position="1"/>
        <end position="16"/>
    </location>
</feature>
<dbReference type="GO" id="GO:0005634">
    <property type="term" value="C:nucleus"/>
    <property type="evidence" value="ECO:0007669"/>
    <property type="project" value="TreeGrafter"/>
</dbReference>
<dbReference type="AlphaFoldDB" id="A0A0G2IDP4"/>
<organism evidence="8 9">
    <name type="scientific">[Emmonsia] crescens</name>
    <dbReference type="NCBI Taxonomy" id="73230"/>
    <lineage>
        <taxon>Eukaryota</taxon>
        <taxon>Fungi</taxon>
        <taxon>Dikarya</taxon>
        <taxon>Ascomycota</taxon>
        <taxon>Pezizomycotina</taxon>
        <taxon>Eurotiomycetes</taxon>
        <taxon>Eurotiomycetidae</taxon>
        <taxon>Onygenales</taxon>
        <taxon>Ajellomycetaceae</taxon>
        <taxon>Emergomyces</taxon>
    </lineage>
</organism>
<dbReference type="PROSITE" id="PS00108">
    <property type="entry name" value="PROTEIN_KINASE_ST"/>
    <property type="match status" value="1"/>
</dbReference>
<dbReference type="GO" id="GO:0034501">
    <property type="term" value="P:protein localization to kinetochore"/>
    <property type="evidence" value="ECO:0007669"/>
    <property type="project" value="TreeGrafter"/>
</dbReference>
<evidence type="ECO:0000256" key="4">
    <source>
        <dbReference type="ARBA" id="ARBA00022777"/>
    </source>
</evidence>
<dbReference type="Pfam" id="PF00069">
    <property type="entry name" value="Pkinase"/>
    <property type="match status" value="1"/>
</dbReference>
<evidence type="ECO:0000256" key="6">
    <source>
        <dbReference type="SAM" id="MobiDB-lite"/>
    </source>
</evidence>
<keyword evidence="5" id="KW-0067">ATP-binding</keyword>
<dbReference type="GO" id="GO:0004712">
    <property type="term" value="F:protein serine/threonine/tyrosine kinase activity"/>
    <property type="evidence" value="ECO:0007669"/>
    <property type="project" value="TreeGrafter"/>
</dbReference>
<dbReference type="Gene3D" id="1.10.510.10">
    <property type="entry name" value="Transferase(Phosphotransferase) domain 1"/>
    <property type="match status" value="1"/>
</dbReference>
<dbReference type="GO" id="GO:0007094">
    <property type="term" value="P:mitotic spindle assembly checkpoint signaling"/>
    <property type="evidence" value="ECO:0007669"/>
    <property type="project" value="TreeGrafter"/>
</dbReference>
<keyword evidence="1" id="KW-0723">Serine/threonine-protein kinase</keyword>
<gene>
    <name evidence="8" type="ORF">EMCG_05718</name>
</gene>
<dbReference type="InterPro" id="IPR008271">
    <property type="entry name" value="Ser/Thr_kinase_AS"/>
</dbReference>
<comment type="caution">
    <text evidence="8">The sequence shown here is derived from an EMBL/GenBank/DDBJ whole genome shotgun (WGS) entry which is preliminary data.</text>
</comment>
<dbReference type="Proteomes" id="UP000034164">
    <property type="component" value="Unassembled WGS sequence"/>
</dbReference>
<accession>A0A0G2IDP4</accession>
<evidence type="ECO:0000256" key="1">
    <source>
        <dbReference type="ARBA" id="ARBA00022527"/>
    </source>
</evidence>
<dbReference type="GO" id="GO:0005524">
    <property type="term" value="F:ATP binding"/>
    <property type="evidence" value="ECO:0007669"/>
    <property type="project" value="UniProtKB-KW"/>
</dbReference>
<dbReference type="PANTHER" id="PTHR22974:SF21">
    <property type="entry name" value="DUAL SPECIFICITY PROTEIN KINASE TTK"/>
    <property type="match status" value="1"/>
</dbReference>
<dbReference type="PANTHER" id="PTHR22974">
    <property type="entry name" value="MIXED LINEAGE PROTEIN KINASE"/>
    <property type="match status" value="1"/>
</dbReference>
<evidence type="ECO:0000259" key="7">
    <source>
        <dbReference type="PROSITE" id="PS50011"/>
    </source>
</evidence>
<protein>
    <recommendedName>
        <fullName evidence="7">Protein kinase domain-containing protein</fullName>
    </recommendedName>
</protein>
<dbReference type="Gene3D" id="3.30.200.20">
    <property type="entry name" value="Phosphorylase Kinase, domain 1"/>
    <property type="match status" value="1"/>
</dbReference>
<dbReference type="EMBL" id="LCZI01000070">
    <property type="protein sequence ID" value="KKZ68683.1"/>
    <property type="molecule type" value="Genomic_DNA"/>
</dbReference>
<evidence type="ECO:0000313" key="9">
    <source>
        <dbReference type="Proteomes" id="UP000034164"/>
    </source>
</evidence>
<feature type="domain" description="Protein kinase" evidence="7">
    <location>
        <begin position="168"/>
        <end position="449"/>
    </location>
</feature>
<dbReference type="CDD" id="cd14131">
    <property type="entry name" value="PKc_Mps1"/>
    <property type="match status" value="1"/>
</dbReference>
<evidence type="ECO:0000256" key="5">
    <source>
        <dbReference type="ARBA" id="ARBA00022840"/>
    </source>
</evidence>
<keyword evidence="2" id="KW-0808">Transferase</keyword>
<sequence>MSHETADPEYRSKQIHDMNNQHIQHPDTLRPDNLPCRHGERHRTSSTPQRPPQPQNKSSSGRSLASLRIVRVSGPGLQEQPKRFKMIPPRGQEVKFNSAVNTNEEPGSGDREIYSKSDPSLKAQSPARCAPSPPKLAVLDLATAAGGKQASIKSRGRRNYFLVNGVPYTRLDFVGRGGSCRVYQVITEHNVIFALKRVDLKNIDEATVRGFRSEIDLLKKLTKVDRVVDLRDWELDSGKQLLTLVMEFGHLDFETTLKRQINSMNAQFDMTFTRHYWKEMLECVAAVHAHNIVHSDLKPANFVLIKGRLKIIDFGIANLIDDNTVNVYRDHQVGTPNYMAPEALLDNNSGQKNCTERLIKIGKPSDIWSLGCILYQMTYGKAPFAHIPNHLHRAMAIINPNHTIDYPVLGIGGVRLPASLVQTMKTCLSWEQRLRPTTDTLLSASNKFLYPDSHQRLGHISAEADMSQEQLGAILRNVVGFCRQNGVPTNDEVAEWSKIFLEKLKLAD</sequence>
<feature type="region of interest" description="Disordered" evidence="6">
    <location>
        <begin position="94"/>
        <end position="131"/>
    </location>
</feature>